<evidence type="ECO:0000256" key="3">
    <source>
        <dbReference type="ARBA" id="ARBA00022777"/>
    </source>
</evidence>
<feature type="domain" description="Carbohydrate kinase PfkB" evidence="4">
    <location>
        <begin position="3"/>
        <end position="290"/>
    </location>
</feature>
<comment type="caution">
    <text evidence="5">The sequence shown here is derived from an EMBL/GenBank/DDBJ whole genome shotgun (WGS) entry which is preliminary data.</text>
</comment>
<evidence type="ECO:0000256" key="2">
    <source>
        <dbReference type="ARBA" id="ARBA00022679"/>
    </source>
</evidence>
<dbReference type="HOGENOM" id="CLU_027634_6_0_9"/>
<evidence type="ECO:0000313" key="6">
    <source>
        <dbReference type="EMBL" id="PEQ24215.1"/>
    </source>
</evidence>
<dbReference type="InterPro" id="IPR011611">
    <property type="entry name" value="PfkB_dom"/>
</dbReference>
<evidence type="ECO:0000313" key="5">
    <source>
        <dbReference type="EMBL" id="EDO62612.1"/>
    </source>
</evidence>
<dbReference type="Pfam" id="PF00294">
    <property type="entry name" value="PfkB"/>
    <property type="match status" value="1"/>
</dbReference>
<dbReference type="Proteomes" id="UP000003490">
    <property type="component" value="Unassembled WGS sequence"/>
</dbReference>
<evidence type="ECO:0000313" key="7">
    <source>
        <dbReference type="Proteomes" id="UP000003490"/>
    </source>
</evidence>
<name>A7VQA7_9FIRM</name>
<comment type="similarity">
    <text evidence="1">Belongs to the carbohydrate kinase PfkB family.</text>
</comment>
<keyword evidence="8" id="KW-1185">Reference proteome</keyword>
<dbReference type="EMBL" id="ABCB02000014">
    <property type="protein sequence ID" value="EDO62612.1"/>
    <property type="molecule type" value="Genomic_DNA"/>
</dbReference>
<evidence type="ECO:0000313" key="8">
    <source>
        <dbReference type="Proteomes" id="UP000220611"/>
    </source>
</evidence>
<evidence type="ECO:0000259" key="4">
    <source>
        <dbReference type="Pfam" id="PF00294"/>
    </source>
</evidence>
<sequence>MNVVVLGELCEDILMHNPNSVEVFEQKIWAKDVTVTAGGSAVYVSQALSRMGVDVRLCAVVGDDESGKRMLRDLQAFPVDCSMVRMLPNSDTTRSIVICDGPEKDFKGCSPMLPLYIPDIEDLGGAELLYVAGYVLYPELWTAEARDLLKKAKERGITVALDVQMFPVEGIDQLEFSHLEGVLPYVDIFFAARKEMLGLLKTEDPASCMKLLQEMGFRGTAVFKQGGKGCVVATGGEFVRRPGCTVEAYDTVGSGDIFGASYCYGAMSGWDSRRCADYAAVFTALSIGEYHNVKNYPAKEAVEAVLSTID</sequence>
<dbReference type="InterPro" id="IPR052700">
    <property type="entry name" value="Carb_kinase_PfkB-like"/>
</dbReference>
<dbReference type="eggNOG" id="COG0524">
    <property type="taxonomic scope" value="Bacteria"/>
</dbReference>
<gene>
    <name evidence="6" type="ORF">CH238_10040</name>
    <name evidence="5" type="ORF">CLOLEP_00735</name>
</gene>
<dbReference type="InterPro" id="IPR029056">
    <property type="entry name" value="Ribokinase-like"/>
</dbReference>
<keyword evidence="3 5" id="KW-0418">Kinase</keyword>
<dbReference type="SUPFAM" id="SSF53613">
    <property type="entry name" value="Ribokinase-like"/>
    <property type="match status" value="1"/>
</dbReference>
<accession>A7VQA7</accession>
<dbReference type="Proteomes" id="UP000220611">
    <property type="component" value="Unassembled WGS sequence"/>
</dbReference>
<dbReference type="GO" id="GO:0016301">
    <property type="term" value="F:kinase activity"/>
    <property type="evidence" value="ECO:0007669"/>
    <property type="project" value="UniProtKB-KW"/>
</dbReference>
<dbReference type="PANTHER" id="PTHR43320:SF3">
    <property type="entry name" value="CARBOHYDRATE KINASE PFKB DOMAIN-CONTAINING PROTEIN"/>
    <property type="match status" value="1"/>
</dbReference>
<dbReference type="OrthoDB" id="9813569at2"/>
<keyword evidence="2" id="KW-0808">Transferase</keyword>
<dbReference type="AlphaFoldDB" id="A7VQA7"/>
<proteinExistence type="inferred from homology"/>
<reference evidence="6 8" key="3">
    <citation type="submission" date="2017-07" db="EMBL/GenBank/DDBJ databases">
        <title>Prevalence of linear plasmids in Cutibacterium (Propionibacterium) acnes isolates obtained from prostatic tissue.</title>
        <authorList>
            <person name="Davidsson S."/>
            <person name="Carlsson J."/>
            <person name="Molling P."/>
            <person name="Andren O."/>
            <person name="Andersson S.-O."/>
            <person name="Brzuszkiewicz E."/>
            <person name="Poehlein A."/>
            <person name="Al-Zeer M."/>
            <person name="Brinkmann V."/>
            <person name="Scavenius C."/>
            <person name="Nazipi S."/>
            <person name="Soderquist B."/>
            <person name="Bruggemann H."/>
        </authorList>
    </citation>
    <scope>NUCLEOTIDE SEQUENCE [LARGE SCALE GENOMIC DNA]</scope>
    <source>
        <strain evidence="6 8">DSM 753</strain>
    </source>
</reference>
<protein>
    <submittedName>
        <fullName evidence="6">Carbohydrate kinase family protein</fullName>
    </submittedName>
    <submittedName>
        <fullName evidence="5">Kinase, PfkB family</fullName>
    </submittedName>
</protein>
<organism evidence="5 7">
    <name type="scientific">[Clostridium] leptum DSM 753</name>
    <dbReference type="NCBI Taxonomy" id="428125"/>
    <lineage>
        <taxon>Bacteria</taxon>
        <taxon>Bacillati</taxon>
        <taxon>Bacillota</taxon>
        <taxon>Clostridia</taxon>
        <taxon>Eubacteriales</taxon>
        <taxon>Oscillospiraceae</taxon>
        <taxon>Oscillospiraceae incertae sedis</taxon>
    </lineage>
</organism>
<dbReference type="Gene3D" id="3.40.1190.20">
    <property type="match status" value="1"/>
</dbReference>
<evidence type="ECO:0000256" key="1">
    <source>
        <dbReference type="ARBA" id="ARBA00010688"/>
    </source>
</evidence>
<dbReference type="EMBL" id="NOXF01000007">
    <property type="protein sequence ID" value="PEQ24215.1"/>
    <property type="molecule type" value="Genomic_DNA"/>
</dbReference>
<reference evidence="5 7" key="1">
    <citation type="submission" date="2007-08" db="EMBL/GenBank/DDBJ databases">
        <title>Draft genome sequence of Clostridium leptum (DSM 753).</title>
        <authorList>
            <person name="Sudarsanam P."/>
            <person name="Ley R."/>
            <person name="Guruge J."/>
            <person name="Turnbaugh P.J."/>
            <person name="Mahowald M."/>
            <person name="Liep D."/>
            <person name="Gordon J."/>
        </authorList>
    </citation>
    <scope>NUCLEOTIDE SEQUENCE [LARGE SCALE GENOMIC DNA]</scope>
    <source>
        <strain evidence="5 7">DSM 753</strain>
    </source>
</reference>
<reference evidence="5 7" key="2">
    <citation type="submission" date="2007-08" db="EMBL/GenBank/DDBJ databases">
        <authorList>
            <person name="Fulton L."/>
            <person name="Clifton S."/>
            <person name="Fulton B."/>
            <person name="Xu J."/>
            <person name="Minx P."/>
            <person name="Pepin K.H."/>
            <person name="Johnson M."/>
            <person name="Thiruvilangam P."/>
            <person name="Bhonagiri V."/>
            <person name="Nash W.E."/>
            <person name="Wang C."/>
            <person name="Mardis E.R."/>
            <person name="Wilson R.K."/>
        </authorList>
    </citation>
    <scope>NUCLEOTIDE SEQUENCE [LARGE SCALE GENOMIC DNA]</scope>
    <source>
        <strain evidence="5 7">DSM 753</strain>
    </source>
</reference>
<dbReference type="PANTHER" id="PTHR43320">
    <property type="entry name" value="SUGAR KINASE"/>
    <property type="match status" value="1"/>
</dbReference>